<reference evidence="1 2" key="1">
    <citation type="submission" date="2016-02" db="EMBL/GenBank/DDBJ databases">
        <authorList>
            <person name="Teng J.L."/>
            <person name="Tang Y."/>
            <person name="Huang Y."/>
            <person name="Guo F."/>
            <person name="Wei W."/>
            <person name="Chen J.H."/>
            <person name="Wong S.Y."/>
            <person name="Lau S.K."/>
            <person name="Woo P.C."/>
        </authorList>
    </citation>
    <scope>NUCLEOTIDE SEQUENCE [LARGE SCALE GENOMIC DNA]</scope>
    <source>
        <strain evidence="1 2">JCM 13375</strain>
    </source>
</reference>
<dbReference type="Proteomes" id="UP000070409">
    <property type="component" value="Unassembled WGS sequence"/>
</dbReference>
<comment type="caution">
    <text evidence="1">The sequence shown here is derived from an EMBL/GenBank/DDBJ whole genome shotgun (WGS) entry which is preliminary data.</text>
</comment>
<gene>
    <name evidence="1" type="ORF">AXK61_18220</name>
</gene>
<proteinExistence type="predicted"/>
<evidence type="ECO:0000313" key="2">
    <source>
        <dbReference type="Proteomes" id="UP000070409"/>
    </source>
</evidence>
<evidence type="ECO:0000313" key="1">
    <source>
        <dbReference type="EMBL" id="KXO99205.1"/>
    </source>
</evidence>
<organism evidence="1 2">
    <name type="scientific">Tsukamurella pseudospumae</name>
    <dbReference type="NCBI Taxonomy" id="239498"/>
    <lineage>
        <taxon>Bacteria</taxon>
        <taxon>Bacillati</taxon>
        <taxon>Actinomycetota</taxon>
        <taxon>Actinomycetes</taxon>
        <taxon>Mycobacteriales</taxon>
        <taxon>Tsukamurellaceae</taxon>
        <taxon>Tsukamurella</taxon>
    </lineage>
</organism>
<accession>A0A137ZM08</accession>
<name>A0A137ZM08_9ACTN</name>
<keyword evidence="2" id="KW-1185">Reference proteome</keyword>
<dbReference type="EMBL" id="LSRE01000010">
    <property type="protein sequence ID" value="KXO99205.1"/>
    <property type="molecule type" value="Genomic_DNA"/>
</dbReference>
<protein>
    <submittedName>
        <fullName evidence="1">Uncharacterized protein</fullName>
    </submittedName>
</protein>
<sequence length="197" mass="21261">MTLSPADDVPRPYAPRADAIGPCADCDDQLLGYGLDAQRQSVTAHVTRSGWRMCPAGFRGAGRFGSDRRCASNTRFTVWSEDTKGLFRTPGLAPVAVCEIGEQKSFEVVAERGVHRGPVNAGNPMMVRNTVPSSCAQIRSAQPELAAQRFEVHQLSQVRRVVAETRDTASGKVVAAAHEIGQLRFQVAVAIGVEGWQ</sequence>